<evidence type="ECO:0000313" key="5">
    <source>
        <dbReference type="EMBL" id="KAB0584987.1"/>
    </source>
</evidence>
<keyword evidence="3" id="KW-0812">Transmembrane</keyword>
<feature type="transmembrane region" description="Helical" evidence="3">
    <location>
        <begin position="86"/>
        <end position="104"/>
    </location>
</feature>
<dbReference type="GO" id="GO:0005829">
    <property type="term" value="C:cytosol"/>
    <property type="evidence" value="ECO:0007669"/>
    <property type="project" value="UniProtKB-ARBA"/>
</dbReference>
<dbReference type="GO" id="GO:0003730">
    <property type="term" value="F:mRNA 3'-UTR binding"/>
    <property type="evidence" value="ECO:0007669"/>
    <property type="project" value="TreeGrafter"/>
</dbReference>
<dbReference type="InterPro" id="IPR002059">
    <property type="entry name" value="CSP_DNA-bd"/>
</dbReference>
<feature type="transmembrane region" description="Helical" evidence="3">
    <location>
        <begin position="116"/>
        <end position="135"/>
    </location>
</feature>
<evidence type="ECO:0000256" key="2">
    <source>
        <dbReference type="RuleBase" id="RU000408"/>
    </source>
</evidence>
<comment type="subcellular location">
    <subcellularLocation>
        <location evidence="2">Cytoplasm</location>
    </subcellularLocation>
</comment>
<keyword evidence="3" id="KW-1133">Transmembrane helix</keyword>
<accession>A0A643FHE5</accession>
<dbReference type="RefSeq" id="WP_151122303.1">
    <property type="nucleotide sequence ID" value="NZ_CP088081.1"/>
</dbReference>
<dbReference type="PROSITE" id="PS51857">
    <property type="entry name" value="CSD_2"/>
    <property type="match status" value="1"/>
</dbReference>
<comment type="caution">
    <text evidence="5">The sequence shown here is derived from an EMBL/GenBank/DDBJ whole genome shotgun (WGS) entry which is preliminary data.</text>
</comment>
<dbReference type="Pfam" id="PF00313">
    <property type="entry name" value="CSD"/>
    <property type="match status" value="1"/>
</dbReference>
<evidence type="ECO:0000256" key="1">
    <source>
        <dbReference type="ARBA" id="ARBA00022553"/>
    </source>
</evidence>
<dbReference type="Gene3D" id="2.40.50.140">
    <property type="entry name" value="Nucleic acid-binding proteins"/>
    <property type="match status" value="1"/>
</dbReference>
<dbReference type="PANTHER" id="PTHR12962">
    <property type="entry name" value="CALCIUM-REGULATED HEAT STABLE PROTEIN CRHSP-24-RELATED"/>
    <property type="match status" value="1"/>
</dbReference>
<name>A0A643FHE5_IDEDE</name>
<keyword evidence="3" id="KW-0472">Membrane</keyword>
<feature type="transmembrane region" description="Helical" evidence="3">
    <location>
        <begin position="178"/>
        <end position="203"/>
    </location>
</feature>
<dbReference type="EMBL" id="VZPB01000003">
    <property type="protein sequence ID" value="KAB0584987.1"/>
    <property type="molecule type" value="Genomic_DNA"/>
</dbReference>
<proteinExistence type="predicted"/>
<dbReference type="InterPro" id="IPR052069">
    <property type="entry name" value="Ca-reg_mRNA-binding_domain"/>
</dbReference>
<keyword evidence="1" id="KW-0597">Phosphoprotein</keyword>
<protein>
    <submittedName>
        <fullName evidence="5">DUF1294 domain-containing protein</fullName>
    </submittedName>
</protein>
<dbReference type="Pfam" id="PF06961">
    <property type="entry name" value="DUF1294"/>
    <property type="match status" value="1"/>
</dbReference>
<dbReference type="Proteomes" id="UP000430120">
    <property type="component" value="Unassembled WGS sequence"/>
</dbReference>
<dbReference type="GO" id="GO:0043488">
    <property type="term" value="P:regulation of mRNA stability"/>
    <property type="evidence" value="ECO:0007669"/>
    <property type="project" value="TreeGrafter"/>
</dbReference>
<dbReference type="InterPro" id="IPR011129">
    <property type="entry name" value="CSD"/>
</dbReference>
<evidence type="ECO:0000259" key="4">
    <source>
        <dbReference type="PROSITE" id="PS51857"/>
    </source>
</evidence>
<keyword evidence="6" id="KW-1185">Reference proteome</keyword>
<evidence type="ECO:0000256" key="3">
    <source>
        <dbReference type="SAM" id="Phobius"/>
    </source>
</evidence>
<dbReference type="SUPFAM" id="SSF50249">
    <property type="entry name" value="Nucleic acid-binding proteins"/>
    <property type="match status" value="1"/>
</dbReference>
<feature type="domain" description="CSD" evidence="4">
    <location>
        <begin position="2"/>
        <end position="69"/>
    </location>
</feature>
<organism evidence="5 6">
    <name type="scientific">Ideonella dechloratans</name>
    <dbReference type="NCBI Taxonomy" id="36863"/>
    <lineage>
        <taxon>Bacteria</taxon>
        <taxon>Pseudomonadati</taxon>
        <taxon>Pseudomonadota</taxon>
        <taxon>Betaproteobacteria</taxon>
        <taxon>Burkholderiales</taxon>
        <taxon>Sphaerotilaceae</taxon>
        <taxon>Ideonella</taxon>
    </lineage>
</organism>
<dbReference type="InterPro" id="IPR019844">
    <property type="entry name" value="CSD_CS"/>
</dbReference>
<dbReference type="AlphaFoldDB" id="A0A643FHE5"/>
<gene>
    <name evidence="5" type="ORF">F7Q92_02195</name>
</gene>
<dbReference type="InterPro" id="IPR010718">
    <property type="entry name" value="DUF1294"/>
</dbReference>
<sequence length="207" mass="22606">MRFEGTLTTWHDDRGFGFIEPTQGGQDIFVHIKAFPAGTGRPQVGQVLSFEVALGPNGKKRAQAVQYPVRARSASRARPEAPAPWSLARTLAIPAFVVLAYLVARRWGLMPHVLPFYAAASAVTFFAYAFDKSAARQNRWRTQENTLHALALVGGWPGALVAQQLLRHKTSKTSFVAMFWVTVIANVAGFVGLHAGLDGLLALRRPA</sequence>
<dbReference type="OrthoDB" id="72963at2"/>
<dbReference type="PROSITE" id="PS00352">
    <property type="entry name" value="CSD_1"/>
    <property type="match status" value="1"/>
</dbReference>
<dbReference type="PANTHER" id="PTHR12962:SF1">
    <property type="entry name" value="COLD SHOCK DOMAIN-CONTAINING PROTEIN CG9705"/>
    <property type="match status" value="1"/>
</dbReference>
<evidence type="ECO:0000313" key="6">
    <source>
        <dbReference type="Proteomes" id="UP000430120"/>
    </source>
</evidence>
<dbReference type="SMART" id="SM00357">
    <property type="entry name" value="CSP"/>
    <property type="match status" value="1"/>
</dbReference>
<dbReference type="CDD" id="cd04458">
    <property type="entry name" value="CSP_CDS"/>
    <property type="match status" value="1"/>
</dbReference>
<dbReference type="InterPro" id="IPR012340">
    <property type="entry name" value="NA-bd_OB-fold"/>
</dbReference>
<reference evidence="5 6" key="1">
    <citation type="submission" date="2019-09" db="EMBL/GenBank/DDBJ databases">
        <title>Draft genome sequences of 48 bacterial type strains from the CCUG.</title>
        <authorList>
            <person name="Tunovic T."/>
            <person name="Pineiro-Iglesias B."/>
            <person name="Unosson C."/>
            <person name="Inganas E."/>
            <person name="Ohlen M."/>
            <person name="Cardew S."/>
            <person name="Jensie-Markopoulos S."/>
            <person name="Salva-Serra F."/>
            <person name="Jaen-Luchoro D."/>
            <person name="Karlsson R."/>
            <person name="Svensson-Stadler L."/>
            <person name="Chun J."/>
            <person name="Moore E."/>
        </authorList>
    </citation>
    <scope>NUCLEOTIDE SEQUENCE [LARGE SCALE GENOMIC DNA]</scope>
    <source>
        <strain evidence="5 6">CCUG 30977</strain>
    </source>
</reference>